<dbReference type="SUPFAM" id="SSF55729">
    <property type="entry name" value="Acyl-CoA N-acyltransferases (Nat)"/>
    <property type="match status" value="1"/>
</dbReference>
<dbReference type="RefSeq" id="WP_187468512.1">
    <property type="nucleotide sequence ID" value="NZ_JACSIT010000153.1"/>
</dbReference>
<evidence type="ECO:0000259" key="1">
    <source>
        <dbReference type="Pfam" id="PF04377"/>
    </source>
</evidence>
<reference evidence="2" key="1">
    <citation type="submission" date="2020-08" db="EMBL/GenBank/DDBJ databases">
        <title>Lewinella bacteria from marine environments.</title>
        <authorList>
            <person name="Zhong Y."/>
        </authorList>
    </citation>
    <scope>NUCLEOTIDE SEQUENCE</scope>
    <source>
        <strain evidence="2">KCTC 42187</strain>
    </source>
</reference>
<dbReference type="Pfam" id="PF04377">
    <property type="entry name" value="ATE_C"/>
    <property type="match status" value="1"/>
</dbReference>
<organism evidence="2 3">
    <name type="scientific">Neolewinella lacunae</name>
    <dbReference type="NCBI Taxonomy" id="1517758"/>
    <lineage>
        <taxon>Bacteria</taxon>
        <taxon>Pseudomonadati</taxon>
        <taxon>Bacteroidota</taxon>
        <taxon>Saprospiria</taxon>
        <taxon>Saprospirales</taxon>
        <taxon>Lewinellaceae</taxon>
        <taxon>Neolewinella</taxon>
    </lineage>
</organism>
<gene>
    <name evidence="2" type="ORF">H9S92_20185</name>
</gene>
<dbReference type="Proteomes" id="UP000650081">
    <property type="component" value="Unassembled WGS sequence"/>
</dbReference>
<dbReference type="GO" id="GO:0005737">
    <property type="term" value="C:cytoplasm"/>
    <property type="evidence" value="ECO:0007669"/>
    <property type="project" value="TreeGrafter"/>
</dbReference>
<comment type="caution">
    <text evidence="2">The sequence shown here is derived from an EMBL/GenBank/DDBJ whole genome shotgun (WGS) entry which is preliminary data.</text>
</comment>
<evidence type="ECO:0000313" key="2">
    <source>
        <dbReference type="EMBL" id="MBC6996502.1"/>
    </source>
</evidence>
<keyword evidence="3" id="KW-1185">Reference proteome</keyword>
<dbReference type="PANTHER" id="PTHR21367">
    <property type="entry name" value="ARGININE-TRNA-PROTEIN TRANSFERASE 1"/>
    <property type="match status" value="1"/>
</dbReference>
<dbReference type="InterPro" id="IPR007472">
    <property type="entry name" value="N-end_Aminoacyl_Trfase_C"/>
</dbReference>
<dbReference type="InterPro" id="IPR016181">
    <property type="entry name" value="Acyl_CoA_acyltransferase"/>
</dbReference>
<dbReference type="GO" id="GO:0004057">
    <property type="term" value="F:arginyl-tRNA--protein transferase activity"/>
    <property type="evidence" value="ECO:0007669"/>
    <property type="project" value="InterPro"/>
</dbReference>
<accession>A0A923PTF5</accession>
<dbReference type="AlphaFoldDB" id="A0A923PTF5"/>
<dbReference type="EMBL" id="JACSIT010000153">
    <property type="protein sequence ID" value="MBC6996502.1"/>
    <property type="molecule type" value="Genomic_DNA"/>
</dbReference>
<sequence length="360" mass="41704">MLFKYAEKNTPFVLSPESLDWYLGKGWYRMGANIFTTHFLYFQDRPFSAIWIRIDLQGFAFSKRQRKLMRRNAEIFTLGCGKRVIDQERNTLYRTYAANFDGRLSPSISDSLEDYDGESIFNTYETTVREKSSGKLVAASYFDVGESAAASILGFYDPTLATFSLGYYTMLLEIEHCLAQGFRYYYPGYVVPGYPRFDYKLRLGESQFFDVHSETWRAYDHAYIAQYGPAEIQVSKLQQLTEATRAVYPAANLSIYPFFEAGLYDLWNDDYVPYPYFFSLGEDSAGNLIIIAFDPKDRQYLVLQCDLMEQTQLLFNTRALKQRDGQKYFTDLLVVRTELFRTDNFTIISRTAAAILAQTS</sequence>
<protein>
    <submittedName>
        <fullName evidence="2">Arginine-tRNA-protein transferase</fullName>
    </submittedName>
</protein>
<dbReference type="InterPro" id="IPR030700">
    <property type="entry name" value="N-end_Aminoacyl_Trfase"/>
</dbReference>
<evidence type="ECO:0000313" key="3">
    <source>
        <dbReference type="Proteomes" id="UP000650081"/>
    </source>
</evidence>
<name>A0A923PTF5_9BACT</name>
<feature type="domain" description="N-end rule aminoacyl transferase C-terminal" evidence="1">
    <location>
        <begin position="89"/>
        <end position="208"/>
    </location>
</feature>
<keyword evidence="2" id="KW-0808">Transferase</keyword>
<proteinExistence type="predicted"/>
<dbReference type="PANTHER" id="PTHR21367:SF1">
    <property type="entry name" value="ARGINYL-TRNA--PROTEIN TRANSFERASE 1"/>
    <property type="match status" value="1"/>
</dbReference>